<evidence type="ECO:0000259" key="2">
    <source>
        <dbReference type="Pfam" id="PF02709"/>
    </source>
</evidence>
<dbReference type="GO" id="GO:0005794">
    <property type="term" value="C:Golgi apparatus"/>
    <property type="evidence" value="ECO:0007669"/>
    <property type="project" value="TreeGrafter"/>
</dbReference>
<keyword evidence="1" id="KW-0808">Transferase</keyword>
<sequence length="113" mass="13280">MNSLFLAMRREHYLLVNGYSTNYWGWGGEDDDMYKRITNKQLVLDRPPASLARYKMLKHVHQKLNPSRMKVLRTAHNRIDSDGVNNVIYTLLNRSSYHLYTHMLIDVGQQPTS</sequence>
<dbReference type="Proteomes" id="UP000663832">
    <property type="component" value="Unassembled WGS sequence"/>
</dbReference>
<dbReference type="InterPro" id="IPR003859">
    <property type="entry name" value="Galactosyl_T"/>
</dbReference>
<dbReference type="InterPro" id="IPR027791">
    <property type="entry name" value="Galactosyl_T_C"/>
</dbReference>
<dbReference type="Pfam" id="PF02709">
    <property type="entry name" value="Glyco_transf_7C"/>
    <property type="match status" value="1"/>
</dbReference>
<dbReference type="OrthoDB" id="10038994at2759"/>
<accession>A0A815XXA9</accession>
<dbReference type="AlphaFoldDB" id="A0A815XXA9"/>
<dbReference type="PANTHER" id="PTHR19300:SF57">
    <property type="entry name" value="BETA-1,4-N-ACETYLGALACTOSAMINYLTRANSFERASE"/>
    <property type="match status" value="1"/>
</dbReference>
<evidence type="ECO:0000256" key="1">
    <source>
        <dbReference type="ARBA" id="ARBA00022679"/>
    </source>
</evidence>
<dbReference type="EMBL" id="CAJNOI010005282">
    <property type="protein sequence ID" value="CAF1562915.1"/>
    <property type="molecule type" value="Genomic_DNA"/>
</dbReference>
<dbReference type="EMBL" id="CAJNOM010005688">
    <property type="protein sequence ID" value="CAF1665501.1"/>
    <property type="molecule type" value="Genomic_DNA"/>
</dbReference>
<organism evidence="3 6">
    <name type="scientific">Adineta steineri</name>
    <dbReference type="NCBI Taxonomy" id="433720"/>
    <lineage>
        <taxon>Eukaryota</taxon>
        <taxon>Metazoa</taxon>
        <taxon>Spiralia</taxon>
        <taxon>Gnathifera</taxon>
        <taxon>Rotifera</taxon>
        <taxon>Eurotatoria</taxon>
        <taxon>Bdelloidea</taxon>
        <taxon>Adinetida</taxon>
        <taxon>Adinetidae</taxon>
        <taxon>Adineta</taxon>
    </lineage>
</organism>
<dbReference type="GO" id="GO:0005975">
    <property type="term" value="P:carbohydrate metabolic process"/>
    <property type="evidence" value="ECO:0007669"/>
    <property type="project" value="InterPro"/>
</dbReference>
<dbReference type="GO" id="GO:0008378">
    <property type="term" value="F:galactosyltransferase activity"/>
    <property type="evidence" value="ECO:0007669"/>
    <property type="project" value="TreeGrafter"/>
</dbReference>
<evidence type="ECO:0000313" key="3">
    <source>
        <dbReference type="EMBL" id="CAF1562915.1"/>
    </source>
</evidence>
<protein>
    <recommendedName>
        <fullName evidence="2">Galactosyltransferase C-terminal domain-containing protein</fullName>
    </recommendedName>
</protein>
<keyword evidence="5" id="KW-1185">Reference proteome</keyword>
<evidence type="ECO:0000313" key="6">
    <source>
        <dbReference type="Proteomes" id="UP000663877"/>
    </source>
</evidence>
<dbReference type="PANTHER" id="PTHR19300">
    <property type="entry name" value="BETA-1,4-GALACTOSYLTRANSFERASE"/>
    <property type="match status" value="1"/>
</dbReference>
<dbReference type="InterPro" id="IPR029044">
    <property type="entry name" value="Nucleotide-diphossugar_trans"/>
</dbReference>
<dbReference type="SUPFAM" id="SSF53448">
    <property type="entry name" value="Nucleotide-diphospho-sugar transferases"/>
    <property type="match status" value="1"/>
</dbReference>
<dbReference type="Gene3D" id="3.90.550.10">
    <property type="entry name" value="Spore Coat Polysaccharide Biosynthesis Protein SpsA, Chain A"/>
    <property type="match status" value="1"/>
</dbReference>
<evidence type="ECO:0000313" key="5">
    <source>
        <dbReference type="Proteomes" id="UP000663832"/>
    </source>
</evidence>
<comment type="caution">
    <text evidence="3">The sequence shown here is derived from an EMBL/GenBank/DDBJ whole genome shotgun (WGS) entry which is preliminary data.</text>
</comment>
<name>A0A815XXA9_9BILA</name>
<dbReference type="Proteomes" id="UP000663877">
    <property type="component" value="Unassembled WGS sequence"/>
</dbReference>
<feature type="domain" description="Galactosyltransferase C-terminal" evidence="2">
    <location>
        <begin position="6"/>
        <end position="59"/>
    </location>
</feature>
<reference evidence="3" key="1">
    <citation type="submission" date="2021-02" db="EMBL/GenBank/DDBJ databases">
        <authorList>
            <person name="Nowell W R."/>
        </authorList>
    </citation>
    <scope>NUCLEOTIDE SEQUENCE</scope>
</reference>
<proteinExistence type="predicted"/>
<evidence type="ECO:0000313" key="4">
    <source>
        <dbReference type="EMBL" id="CAF1665501.1"/>
    </source>
</evidence>
<gene>
    <name evidence="3" type="ORF">BJG266_LOCUS47100</name>
    <name evidence="4" type="ORF">QVE165_LOCUS64137</name>
</gene>